<dbReference type="Proteomes" id="UP001202550">
    <property type="component" value="Unassembled WGS sequence"/>
</dbReference>
<proteinExistence type="predicted"/>
<evidence type="ECO:0000313" key="3">
    <source>
        <dbReference type="Proteomes" id="UP001202550"/>
    </source>
</evidence>
<protein>
    <submittedName>
        <fullName evidence="2">DUF6476 family protein</fullName>
    </submittedName>
</protein>
<reference evidence="2 3" key="1">
    <citation type="submission" date="2022-05" db="EMBL/GenBank/DDBJ databases">
        <title>Seasonal and diel survey of microbial diversity of the Tyrrhenian coast.</title>
        <authorList>
            <person name="Gattoni G."/>
            <person name="Corral P."/>
        </authorList>
    </citation>
    <scope>NUCLEOTIDE SEQUENCE [LARGE SCALE GENOMIC DNA]</scope>
    <source>
        <strain evidence="2 3">V10</strain>
    </source>
</reference>
<dbReference type="RefSeq" id="WP_249057383.1">
    <property type="nucleotide sequence ID" value="NZ_JALZWP010000004.1"/>
</dbReference>
<feature type="transmembrane region" description="Helical" evidence="1">
    <location>
        <begin position="26"/>
        <end position="47"/>
    </location>
</feature>
<dbReference type="EMBL" id="JALZWP010000004">
    <property type="protein sequence ID" value="MCL1628275.1"/>
    <property type="molecule type" value="Genomic_DNA"/>
</dbReference>
<keyword evidence="1" id="KW-0812">Transmembrane</keyword>
<evidence type="ECO:0000256" key="1">
    <source>
        <dbReference type="SAM" id="Phobius"/>
    </source>
</evidence>
<keyword evidence="1" id="KW-0472">Membrane</keyword>
<name>A0ABT0M085_9RHOB</name>
<keyword evidence="1" id="KW-1133">Transmembrane helix</keyword>
<sequence>MSMPPEGLPEDQDAAMPPDVRFVKRLVVILTTVMIAGLVLIVGLLVLRITQAPPALTMPDSIDLPAGITPNAVTLAPDWVLVLAQDEILLFDRATGALSHRIALP</sequence>
<gene>
    <name evidence="2" type="ORF">M3N55_05985</name>
</gene>
<accession>A0ABT0M085</accession>
<dbReference type="InterPro" id="IPR045519">
    <property type="entry name" value="DUF6476"/>
</dbReference>
<comment type="caution">
    <text evidence="2">The sequence shown here is derived from an EMBL/GenBank/DDBJ whole genome shotgun (WGS) entry which is preliminary data.</text>
</comment>
<evidence type="ECO:0000313" key="2">
    <source>
        <dbReference type="EMBL" id="MCL1628275.1"/>
    </source>
</evidence>
<organism evidence="2 3">
    <name type="scientific">Roseinatronobacter domitianus</name>
    <dbReference type="NCBI Taxonomy" id="2940293"/>
    <lineage>
        <taxon>Bacteria</taxon>
        <taxon>Pseudomonadati</taxon>
        <taxon>Pseudomonadota</taxon>
        <taxon>Alphaproteobacteria</taxon>
        <taxon>Rhodobacterales</taxon>
        <taxon>Paracoccaceae</taxon>
        <taxon>Roseinatronobacter</taxon>
    </lineage>
</organism>
<dbReference type="Pfam" id="PF20082">
    <property type="entry name" value="DUF6476"/>
    <property type="match status" value="1"/>
</dbReference>
<keyword evidence="3" id="KW-1185">Reference proteome</keyword>